<proteinExistence type="predicted"/>
<dbReference type="OrthoDB" id="3397487at2"/>
<sequence>MPDLSSIEFWPATGHQRKPWVAETEVDAWVKSSRRVCELYGEALKHVSLPSRVKGLRLMPGRGPGPDVVVHAFAAADFEGARIEVPASVRNLTPLVRARLVLDAIDLVLRELAAAKGWPSEAVAETKRRVLASGLHFKWEGRMVAARDRRRAARTRFWLCDDGFGRVQVELLDRVSGQVIRSSAALDAYSTVESFARTSKSLRWLDAETLTLINVSDGFGLFEESTVLNVMSDFQSHPRLSALLRPRRVAASARVPVVVRA</sequence>
<dbReference type="RefSeq" id="WP_091186070.1">
    <property type="nucleotide sequence ID" value="NZ_FOFA01000011.1"/>
</dbReference>
<protein>
    <submittedName>
        <fullName evidence="1">Uncharacterized protein</fullName>
    </submittedName>
</protein>
<name>A0A1H9MV39_9ACTN</name>
<evidence type="ECO:0000313" key="2">
    <source>
        <dbReference type="Proteomes" id="UP000198504"/>
    </source>
</evidence>
<accession>A0A1H9MV39</accession>
<evidence type="ECO:0000313" key="1">
    <source>
        <dbReference type="EMBL" id="SER27564.1"/>
    </source>
</evidence>
<organism evidence="1 2">
    <name type="scientific">Microlunatus flavus</name>
    <dbReference type="NCBI Taxonomy" id="1036181"/>
    <lineage>
        <taxon>Bacteria</taxon>
        <taxon>Bacillati</taxon>
        <taxon>Actinomycetota</taxon>
        <taxon>Actinomycetes</taxon>
        <taxon>Propionibacteriales</taxon>
        <taxon>Propionibacteriaceae</taxon>
        <taxon>Microlunatus</taxon>
    </lineage>
</organism>
<gene>
    <name evidence="1" type="ORF">SAMN05421756_11191</name>
</gene>
<keyword evidence="2" id="KW-1185">Reference proteome</keyword>
<dbReference type="Proteomes" id="UP000198504">
    <property type="component" value="Unassembled WGS sequence"/>
</dbReference>
<dbReference type="AlphaFoldDB" id="A0A1H9MV39"/>
<reference evidence="2" key="1">
    <citation type="submission" date="2016-10" db="EMBL/GenBank/DDBJ databases">
        <authorList>
            <person name="Varghese N."/>
            <person name="Submissions S."/>
        </authorList>
    </citation>
    <scope>NUCLEOTIDE SEQUENCE [LARGE SCALE GENOMIC DNA]</scope>
    <source>
        <strain evidence="2">CGMCC 4.6856</strain>
    </source>
</reference>
<dbReference type="EMBL" id="FOFA01000011">
    <property type="protein sequence ID" value="SER27564.1"/>
    <property type="molecule type" value="Genomic_DNA"/>
</dbReference>